<protein>
    <submittedName>
        <fullName evidence="1">Uncharacterized protein</fullName>
    </submittedName>
</protein>
<dbReference type="HOGENOM" id="CLU_3217395_0_0_4"/>
<evidence type="ECO:0000313" key="1">
    <source>
        <dbReference type="EMBL" id="EEP68485.1"/>
    </source>
</evidence>
<gene>
    <name evidence="1" type="ORF">GCWU000324_00381</name>
</gene>
<dbReference type="EMBL" id="ACJW02000002">
    <property type="protein sequence ID" value="EEP68485.1"/>
    <property type="molecule type" value="Genomic_DNA"/>
</dbReference>
<accession>C4GHP7</accession>
<keyword evidence="2" id="KW-1185">Reference proteome</keyword>
<proteinExistence type="predicted"/>
<evidence type="ECO:0000313" key="2">
    <source>
        <dbReference type="Proteomes" id="UP000003009"/>
    </source>
</evidence>
<reference evidence="1" key="1">
    <citation type="submission" date="2009-04" db="EMBL/GenBank/DDBJ databases">
        <authorList>
            <person name="Weinstock G."/>
            <person name="Sodergren E."/>
            <person name="Clifton S."/>
            <person name="Fulton L."/>
            <person name="Fulton B."/>
            <person name="Courtney L."/>
            <person name="Fronick C."/>
            <person name="Harrison M."/>
            <person name="Strong C."/>
            <person name="Farmer C."/>
            <person name="Delahaunty K."/>
            <person name="Markovic C."/>
            <person name="Hall O."/>
            <person name="Minx P."/>
            <person name="Tomlinson C."/>
            <person name="Mitreva M."/>
            <person name="Nelson J."/>
            <person name="Hou S."/>
            <person name="Wollam A."/>
            <person name="Pepin K.H."/>
            <person name="Johnson M."/>
            <person name="Bhonagiri V."/>
            <person name="Nash W.E."/>
            <person name="Warren W."/>
            <person name="Chinwalla A."/>
            <person name="Mardis E.R."/>
            <person name="Wilson R.K."/>
        </authorList>
    </citation>
    <scope>NUCLEOTIDE SEQUENCE [LARGE SCALE GENOMIC DNA]</scope>
    <source>
        <strain evidence="1">ATCC 51147</strain>
    </source>
</reference>
<dbReference type="AlphaFoldDB" id="C4GHP7"/>
<organism evidence="1 2">
    <name type="scientific">Kingella oralis ATCC 51147</name>
    <dbReference type="NCBI Taxonomy" id="629741"/>
    <lineage>
        <taxon>Bacteria</taxon>
        <taxon>Pseudomonadati</taxon>
        <taxon>Pseudomonadota</taxon>
        <taxon>Betaproteobacteria</taxon>
        <taxon>Neisseriales</taxon>
        <taxon>Neisseriaceae</taxon>
        <taxon>Kingella</taxon>
    </lineage>
</organism>
<dbReference type="STRING" id="629741.GCWU000324_00381"/>
<name>C4GHP7_9NEIS</name>
<sequence length="44" mass="4924">MMCAKGSLKRQVMAYPRLAEIVPTRNVLNLARPCMAKPHTTPID</sequence>
<dbReference type="Proteomes" id="UP000003009">
    <property type="component" value="Unassembled WGS sequence"/>
</dbReference>
<comment type="caution">
    <text evidence="1">The sequence shown here is derived from an EMBL/GenBank/DDBJ whole genome shotgun (WGS) entry which is preliminary data.</text>
</comment>